<keyword evidence="3" id="KW-0813">Transport</keyword>
<evidence type="ECO:0000256" key="10">
    <source>
        <dbReference type="SAM" id="MobiDB-lite"/>
    </source>
</evidence>
<reference evidence="13 14" key="1">
    <citation type="submission" date="2024-01" db="EMBL/GenBank/DDBJ databases">
        <title>A draft genome for the cacao thread blight pathogen Marasmiellus scandens.</title>
        <authorList>
            <person name="Baruah I.K."/>
            <person name="Leung J."/>
            <person name="Bukari Y."/>
            <person name="Amoako-Attah I."/>
            <person name="Meinhardt L.W."/>
            <person name="Bailey B.A."/>
            <person name="Cohen S.P."/>
        </authorList>
    </citation>
    <scope>NUCLEOTIDE SEQUENCE [LARGE SCALE GENOMIC DNA]</scope>
    <source>
        <strain evidence="13 14">GH-19</strain>
    </source>
</reference>
<proteinExistence type="inferred from homology"/>
<comment type="caution">
    <text evidence="13">The sequence shown here is derived from an EMBL/GenBank/DDBJ whole genome shotgun (WGS) entry which is preliminary data.</text>
</comment>
<evidence type="ECO:0000256" key="7">
    <source>
        <dbReference type="ARBA" id="ARBA00022927"/>
    </source>
</evidence>
<protein>
    <recommendedName>
        <fullName evidence="15">Vesicle transport protein USE1</fullName>
    </recommendedName>
</protein>
<evidence type="ECO:0000256" key="9">
    <source>
        <dbReference type="ARBA" id="ARBA00023136"/>
    </source>
</evidence>
<comment type="subcellular location">
    <subcellularLocation>
        <location evidence="1">Endoplasmic reticulum membrane</location>
        <topology evidence="1">Single-pass type IV membrane protein</topology>
    </subcellularLocation>
</comment>
<evidence type="ECO:0000313" key="14">
    <source>
        <dbReference type="Proteomes" id="UP001498398"/>
    </source>
</evidence>
<dbReference type="EMBL" id="JBANRG010000090">
    <property type="protein sequence ID" value="KAK7436843.1"/>
    <property type="molecule type" value="Genomic_DNA"/>
</dbReference>
<evidence type="ECO:0000313" key="12">
    <source>
        <dbReference type="EMBL" id="KAK7436843.1"/>
    </source>
</evidence>
<keyword evidence="4 11" id="KW-0812">Transmembrane</keyword>
<evidence type="ECO:0000256" key="2">
    <source>
        <dbReference type="ARBA" id="ARBA00007891"/>
    </source>
</evidence>
<keyword evidence="9 11" id="KW-0472">Membrane</keyword>
<evidence type="ECO:0000256" key="4">
    <source>
        <dbReference type="ARBA" id="ARBA00022692"/>
    </source>
</evidence>
<evidence type="ECO:0000256" key="3">
    <source>
        <dbReference type="ARBA" id="ARBA00022448"/>
    </source>
</evidence>
<feature type="transmembrane region" description="Helical" evidence="11">
    <location>
        <begin position="261"/>
        <end position="282"/>
    </location>
</feature>
<dbReference type="PANTHER" id="PTHR13050:SF7">
    <property type="entry name" value="VESICLE TRANSPORT PROTEIN USE1"/>
    <property type="match status" value="1"/>
</dbReference>
<dbReference type="Proteomes" id="UP001498398">
    <property type="component" value="Unassembled WGS sequence"/>
</dbReference>
<dbReference type="CDD" id="cd15860">
    <property type="entry name" value="SNARE_USE1"/>
    <property type="match status" value="1"/>
</dbReference>
<evidence type="ECO:0000256" key="8">
    <source>
        <dbReference type="ARBA" id="ARBA00022989"/>
    </source>
</evidence>
<evidence type="ECO:0008006" key="15">
    <source>
        <dbReference type="Google" id="ProtNLM"/>
    </source>
</evidence>
<dbReference type="PANTHER" id="PTHR13050">
    <property type="entry name" value="USE1-LIKE PROTEIN"/>
    <property type="match status" value="1"/>
</dbReference>
<sequence>MDPVSEKRRHNEINLKRMVRRLEKSVVNENWDEALPEDDVTWRKSVSTLQTVRFAKSLLKNVELAEDDYSNVTRYDDIKSSLEKMEALLKSVQERTAPKLKRPKSLLSQIPVPAIPEQPNASHAAEEQLDDTSPDAVPIPVDNLLTSPADPPPLPATSFASPIPSLIPSTLPAAASSSTAVATGTNSHFLQNSKVQQEELKNQLAMMSTQLRRNAMAFSEKLANDQAVVEDAQQKLESNFDVMKTTRIRIRDHGGKSRSTTCLVFFSVLGVTAIFVLMVFIMRFT</sequence>
<dbReference type="Pfam" id="PF09753">
    <property type="entry name" value="Use1"/>
    <property type="match status" value="1"/>
</dbReference>
<organism evidence="13 14">
    <name type="scientific">Marasmiellus scandens</name>
    <dbReference type="NCBI Taxonomy" id="2682957"/>
    <lineage>
        <taxon>Eukaryota</taxon>
        <taxon>Fungi</taxon>
        <taxon>Dikarya</taxon>
        <taxon>Basidiomycota</taxon>
        <taxon>Agaricomycotina</taxon>
        <taxon>Agaricomycetes</taxon>
        <taxon>Agaricomycetidae</taxon>
        <taxon>Agaricales</taxon>
        <taxon>Marasmiineae</taxon>
        <taxon>Omphalotaceae</taxon>
        <taxon>Marasmiellus</taxon>
    </lineage>
</organism>
<evidence type="ECO:0000256" key="6">
    <source>
        <dbReference type="ARBA" id="ARBA00022892"/>
    </source>
</evidence>
<feature type="region of interest" description="Disordered" evidence="10">
    <location>
        <begin position="99"/>
        <end position="139"/>
    </location>
</feature>
<evidence type="ECO:0000313" key="13">
    <source>
        <dbReference type="EMBL" id="KAK7446282.1"/>
    </source>
</evidence>
<evidence type="ECO:0000256" key="1">
    <source>
        <dbReference type="ARBA" id="ARBA00004163"/>
    </source>
</evidence>
<evidence type="ECO:0000256" key="5">
    <source>
        <dbReference type="ARBA" id="ARBA00022824"/>
    </source>
</evidence>
<keyword evidence="5" id="KW-0256">Endoplasmic reticulum</keyword>
<accession>A0ABR1J3D8</accession>
<name>A0ABR1J3D8_9AGAR</name>
<gene>
    <name evidence="13" type="ORF">VKT23_014487</name>
    <name evidence="12" type="ORF">VKT23_018865</name>
</gene>
<evidence type="ECO:0000256" key="11">
    <source>
        <dbReference type="SAM" id="Phobius"/>
    </source>
</evidence>
<keyword evidence="14" id="KW-1185">Reference proteome</keyword>
<comment type="similarity">
    <text evidence="2">Belongs to the USE1 family.</text>
</comment>
<dbReference type="EMBL" id="JBANRG010000044">
    <property type="protein sequence ID" value="KAK7446282.1"/>
    <property type="molecule type" value="Genomic_DNA"/>
</dbReference>
<keyword evidence="6" id="KW-0931">ER-Golgi transport</keyword>
<keyword evidence="8 11" id="KW-1133">Transmembrane helix</keyword>
<keyword evidence="7" id="KW-0653">Protein transport</keyword>
<dbReference type="InterPro" id="IPR019150">
    <property type="entry name" value="Vesicle_transport_protein_Use1"/>
</dbReference>